<keyword evidence="4" id="KW-1185">Reference proteome</keyword>
<accession>A0A067M7X9</accession>
<dbReference type="PANTHER" id="PTHR28023:SF1">
    <property type="entry name" value="UPF0357 PROTEIN YCL012C"/>
    <property type="match status" value="1"/>
</dbReference>
<dbReference type="Proteomes" id="UP000027195">
    <property type="component" value="Unassembled WGS sequence"/>
</dbReference>
<dbReference type="InParanoid" id="A0A067M7X9"/>
<dbReference type="InterPro" id="IPR018559">
    <property type="entry name" value="DUF2015"/>
</dbReference>
<dbReference type="OrthoDB" id="447314at2759"/>
<evidence type="ECO:0000256" key="2">
    <source>
        <dbReference type="ARBA" id="ARBA00022729"/>
    </source>
</evidence>
<dbReference type="Pfam" id="PF09435">
    <property type="entry name" value="DUF2015"/>
    <property type="match status" value="1"/>
</dbReference>
<dbReference type="AlphaFoldDB" id="A0A067M7X9"/>
<evidence type="ECO:0000256" key="1">
    <source>
        <dbReference type="ARBA" id="ARBA00008325"/>
    </source>
</evidence>
<dbReference type="EMBL" id="KL198054">
    <property type="protein sequence ID" value="KDQ11848.1"/>
    <property type="molecule type" value="Genomic_DNA"/>
</dbReference>
<dbReference type="PANTHER" id="PTHR28023">
    <property type="entry name" value="UPF0357 PROTEIN YCL012C"/>
    <property type="match status" value="1"/>
</dbReference>
<protein>
    <submittedName>
        <fullName evidence="3">Uncharacterized protein</fullName>
    </submittedName>
</protein>
<sequence>MYYFLSFLTFLGLFALAFYFRARILPHLPVAISSRLPASLSTYTPLSTFEDQRSAGLSSSTFDIEQNMVDGDSRSGLDDRAAEEIRRIMLTERVGFDQARLIRHQRILAQNGIDPQTGMPLDAKAVTRL</sequence>
<gene>
    <name evidence="3" type="ORF">BOTBODRAFT_34939</name>
</gene>
<organism evidence="3 4">
    <name type="scientific">Botryobasidium botryosum (strain FD-172 SS1)</name>
    <dbReference type="NCBI Taxonomy" id="930990"/>
    <lineage>
        <taxon>Eukaryota</taxon>
        <taxon>Fungi</taxon>
        <taxon>Dikarya</taxon>
        <taxon>Basidiomycota</taxon>
        <taxon>Agaricomycotina</taxon>
        <taxon>Agaricomycetes</taxon>
        <taxon>Cantharellales</taxon>
        <taxon>Botryobasidiaceae</taxon>
        <taxon>Botryobasidium</taxon>
    </lineage>
</organism>
<name>A0A067M7X9_BOTB1</name>
<reference evidence="4" key="1">
    <citation type="journal article" date="2014" name="Proc. Natl. Acad. Sci. U.S.A.">
        <title>Extensive sampling of basidiomycete genomes demonstrates inadequacy of the white-rot/brown-rot paradigm for wood decay fungi.</title>
        <authorList>
            <person name="Riley R."/>
            <person name="Salamov A.A."/>
            <person name="Brown D.W."/>
            <person name="Nagy L.G."/>
            <person name="Floudas D."/>
            <person name="Held B.W."/>
            <person name="Levasseur A."/>
            <person name="Lombard V."/>
            <person name="Morin E."/>
            <person name="Otillar R."/>
            <person name="Lindquist E.A."/>
            <person name="Sun H."/>
            <person name="LaButti K.M."/>
            <person name="Schmutz J."/>
            <person name="Jabbour D."/>
            <person name="Luo H."/>
            <person name="Baker S.E."/>
            <person name="Pisabarro A.G."/>
            <person name="Walton J.D."/>
            <person name="Blanchette R.A."/>
            <person name="Henrissat B."/>
            <person name="Martin F."/>
            <person name="Cullen D."/>
            <person name="Hibbett D.S."/>
            <person name="Grigoriev I.V."/>
        </authorList>
    </citation>
    <scope>NUCLEOTIDE SEQUENCE [LARGE SCALE GENOMIC DNA]</scope>
    <source>
        <strain evidence="4">FD-172 SS1</strain>
    </source>
</reference>
<proteinExistence type="inferred from homology"/>
<evidence type="ECO:0000313" key="3">
    <source>
        <dbReference type="EMBL" id="KDQ11848.1"/>
    </source>
</evidence>
<dbReference type="HOGENOM" id="CLU_128832_2_0_1"/>
<dbReference type="FunCoup" id="A0A067M7X9">
    <property type="interactions" value="1"/>
</dbReference>
<evidence type="ECO:0000313" key="4">
    <source>
        <dbReference type="Proteomes" id="UP000027195"/>
    </source>
</evidence>
<keyword evidence="2" id="KW-0732">Signal</keyword>
<comment type="similarity">
    <text evidence="1">Belongs to the UPF0357 family.</text>
</comment>